<keyword evidence="2 3" id="KW-0802">TPR repeat</keyword>
<name>A0A4Z0P1H3_9BACT</name>
<protein>
    <submittedName>
        <fullName evidence="4">Tetratricopeptide repeat protein</fullName>
    </submittedName>
</protein>
<gene>
    <name evidence="4" type="ORF">EU556_20615</name>
</gene>
<dbReference type="InterPro" id="IPR051012">
    <property type="entry name" value="CellSynth/LPSAsmb/PSIAsmb"/>
</dbReference>
<dbReference type="OrthoDB" id="892214at2"/>
<feature type="repeat" description="TPR" evidence="3">
    <location>
        <begin position="176"/>
        <end position="209"/>
    </location>
</feature>
<dbReference type="PANTHER" id="PTHR45586:SF1">
    <property type="entry name" value="LIPOPOLYSACCHARIDE ASSEMBLY PROTEIN B"/>
    <property type="match status" value="1"/>
</dbReference>
<dbReference type="Pfam" id="PF13432">
    <property type="entry name" value="TPR_16"/>
    <property type="match status" value="3"/>
</dbReference>
<feature type="repeat" description="TPR" evidence="3">
    <location>
        <begin position="142"/>
        <end position="175"/>
    </location>
</feature>
<dbReference type="EMBL" id="SRLA01000005">
    <property type="protein sequence ID" value="TGE04590.1"/>
    <property type="molecule type" value="Genomic_DNA"/>
</dbReference>
<keyword evidence="5" id="KW-1185">Reference proteome</keyword>
<accession>A0A4Z0P1H3</accession>
<reference evidence="4 5" key="1">
    <citation type="submission" date="2019-04" db="EMBL/GenBank/DDBJ databases">
        <authorList>
            <person name="Feng G."/>
            <person name="Zhang J."/>
            <person name="Zhu H."/>
        </authorList>
    </citation>
    <scope>NUCLEOTIDE SEQUENCE [LARGE SCALE GENOMIC DNA]</scope>
    <source>
        <strain evidence="4 5">92R-1</strain>
    </source>
</reference>
<dbReference type="Proteomes" id="UP000298337">
    <property type="component" value="Unassembled WGS sequence"/>
</dbReference>
<comment type="caution">
    <text evidence="4">The sequence shown here is derived from an EMBL/GenBank/DDBJ whole genome shotgun (WGS) entry which is preliminary data.</text>
</comment>
<dbReference type="SMART" id="SM00028">
    <property type="entry name" value="TPR"/>
    <property type="match status" value="8"/>
</dbReference>
<dbReference type="SUPFAM" id="SSF48452">
    <property type="entry name" value="TPR-like"/>
    <property type="match status" value="1"/>
</dbReference>
<dbReference type="InterPro" id="IPR019734">
    <property type="entry name" value="TPR_rpt"/>
</dbReference>
<proteinExistence type="predicted"/>
<dbReference type="Gene3D" id="1.25.40.10">
    <property type="entry name" value="Tetratricopeptide repeat domain"/>
    <property type="match status" value="3"/>
</dbReference>
<sequence>MYLCPLMASATTLFRSLFRTCLWVVPLAGTLVGCGDSAPDERPEVMVNLATVQSGPKIQAAELEGAIARQPRNASLYARRAGFRLEAGLVPAALEDINRALALDDSPAEFYFIKARALRAQGKLKLALTAAEEASRRGYSSADLNLLVGETYLAERQFQDALDQLDRALQQEPDHAAALFYKGIAYVGLQDTVQALDYLRASLSRDPRQPETLHQLAFLSNAFRQPAIAAKYAARGLKLAPTYGPLWYDYGRQFELQNQPDSALRIYTRTVQLDTTFYRADYRIALVAFKNRKYANAIPHLQRALRRAPRLAGARQMLAESYESLARYVEAADQYRLLVAENPGNRHWTYKAWKVGNRAKGIVVDERPRQTVEAVEPITVQPSGTGL</sequence>
<organism evidence="4 5">
    <name type="scientific">Hymenobacter fodinae</name>
    <dbReference type="NCBI Taxonomy" id="2510796"/>
    <lineage>
        <taxon>Bacteria</taxon>
        <taxon>Pseudomonadati</taxon>
        <taxon>Bacteroidota</taxon>
        <taxon>Cytophagia</taxon>
        <taxon>Cytophagales</taxon>
        <taxon>Hymenobacteraceae</taxon>
        <taxon>Hymenobacter</taxon>
    </lineage>
</organism>
<keyword evidence="1" id="KW-0677">Repeat</keyword>
<evidence type="ECO:0000256" key="3">
    <source>
        <dbReference type="PROSITE-ProRule" id="PRU00339"/>
    </source>
</evidence>
<evidence type="ECO:0000256" key="1">
    <source>
        <dbReference type="ARBA" id="ARBA00022737"/>
    </source>
</evidence>
<evidence type="ECO:0000313" key="5">
    <source>
        <dbReference type="Proteomes" id="UP000298337"/>
    </source>
</evidence>
<dbReference type="PROSITE" id="PS50005">
    <property type="entry name" value="TPR"/>
    <property type="match status" value="2"/>
</dbReference>
<evidence type="ECO:0000313" key="4">
    <source>
        <dbReference type="EMBL" id="TGE04590.1"/>
    </source>
</evidence>
<dbReference type="AlphaFoldDB" id="A0A4Z0P1H3"/>
<evidence type="ECO:0000256" key="2">
    <source>
        <dbReference type="ARBA" id="ARBA00022803"/>
    </source>
</evidence>
<dbReference type="InterPro" id="IPR011990">
    <property type="entry name" value="TPR-like_helical_dom_sf"/>
</dbReference>
<dbReference type="PANTHER" id="PTHR45586">
    <property type="entry name" value="TPR REPEAT-CONTAINING PROTEIN PA4667"/>
    <property type="match status" value="1"/>
</dbReference>